<name>A0A1F5Z3T8_9BACT</name>
<evidence type="ECO:0000256" key="6">
    <source>
        <dbReference type="SAM" id="MobiDB-lite"/>
    </source>
</evidence>
<feature type="compositionally biased region" description="Basic and acidic residues" evidence="6">
    <location>
        <begin position="195"/>
        <end position="208"/>
    </location>
</feature>
<sequence>MTKYILQAANRIVFGRKVKKLRGGGILPANIYGKKIKSHAVSVKSTDFLDIFKNAGGSGIVELHLDGKKMPVLIHNISYHPVTGAPLHADFYNVDLKEKVTANIPLELVGESPAVKDKTGVLLTILNELEVEALPQDLPERITVDIKGLKTVDEAVKIKDLKISPNIRIINDSELEVVKIAPLVSKEAQNLIEQKAQEEKTAAEKAAESEQAPVEEAPAVKTAQENNKSPQENK</sequence>
<dbReference type="InterPro" id="IPR020930">
    <property type="entry name" value="Ribosomal_uL5_bac-type"/>
</dbReference>
<dbReference type="PANTHER" id="PTHR33284:SF1">
    <property type="entry name" value="RIBOSOMAL PROTEIN L25_GLN-TRNA SYNTHETASE, ANTI-CODON-BINDING DOMAIN-CONTAINING PROTEIN"/>
    <property type="match status" value="1"/>
</dbReference>
<dbReference type="InterPro" id="IPR037121">
    <property type="entry name" value="Ribosomal_bL25_C"/>
</dbReference>
<evidence type="ECO:0000256" key="2">
    <source>
        <dbReference type="ARBA" id="ARBA00022884"/>
    </source>
</evidence>
<evidence type="ECO:0000313" key="9">
    <source>
        <dbReference type="EMBL" id="OGG06984.1"/>
    </source>
</evidence>
<protein>
    <recommendedName>
        <fullName evidence="5">Large ribosomal subunit protein bL25</fullName>
    </recommendedName>
    <alternativeName>
        <fullName evidence="5">General stress protein CTC</fullName>
    </alternativeName>
</protein>
<comment type="subunit">
    <text evidence="5">Part of the 50S ribosomal subunit; part of the 5S rRNA/L5/L18/L25 subcomplex. Contacts the 5S rRNA. Binds to the 5S rRNA independently of L5 and L18.</text>
</comment>
<comment type="similarity">
    <text evidence="5">Belongs to the bacterial ribosomal protein bL25 family. CTC subfamily.</text>
</comment>
<dbReference type="SUPFAM" id="SSF50715">
    <property type="entry name" value="Ribosomal protein L25-like"/>
    <property type="match status" value="1"/>
</dbReference>
<keyword evidence="4 5" id="KW-0687">Ribonucleoprotein</keyword>
<dbReference type="Pfam" id="PF01386">
    <property type="entry name" value="Ribosomal_L25p"/>
    <property type="match status" value="1"/>
</dbReference>
<dbReference type="InterPro" id="IPR029751">
    <property type="entry name" value="Ribosomal_L25_dom"/>
</dbReference>
<dbReference type="Gene3D" id="2.170.120.20">
    <property type="entry name" value="Ribosomal protein L25, beta domain"/>
    <property type="match status" value="1"/>
</dbReference>
<keyword evidence="1 5" id="KW-0699">rRNA-binding</keyword>
<evidence type="ECO:0000313" key="10">
    <source>
        <dbReference type="Proteomes" id="UP000177354"/>
    </source>
</evidence>
<dbReference type="NCBIfam" id="TIGR00731">
    <property type="entry name" value="bL25_bact_ctc"/>
    <property type="match status" value="1"/>
</dbReference>
<evidence type="ECO:0000256" key="1">
    <source>
        <dbReference type="ARBA" id="ARBA00022730"/>
    </source>
</evidence>
<feature type="domain" description="Large ribosomal subunit protein bL25 beta" evidence="8">
    <location>
        <begin position="99"/>
        <end position="181"/>
    </location>
</feature>
<evidence type="ECO:0000259" key="7">
    <source>
        <dbReference type="Pfam" id="PF01386"/>
    </source>
</evidence>
<gene>
    <name evidence="5" type="primary">rplY</name>
    <name evidence="5" type="synonym">ctc</name>
    <name evidence="9" type="ORF">A2777_03890</name>
</gene>
<evidence type="ECO:0000259" key="8">
    <source>
        <dbReference type="Pfam" id="PF14693"/>
    </source>
</evidence>
<evidence type="ECO:0000256" key="4">
    <source>
        <dbReference type="ARBA" id="ARBA00023274"/>
    </source>
</evidence>
<dbReference type="GO" id="GO:0003735">
    <property type="term" value="F:structural constituent of ribosome"/>
    <property type="evidence" value="ECO:0007669"/>
    <property type="project" value="InterPro"/>
</dbReference>
<feature type="domain" description="Large ribosomal subunit protein bL25 L25" evidence="7">
    <location>
        <begin position="6"/>
        <end position="91"/>
    </location>
</feature>
<dbReference type="AlphaFoldDB" id="A0A1F5Z3T8"/>
<dbReference type="GO" id="GO:0006412">
    <property type="term" value="P:translation"/>
    <property type="evidence" value="ECO:0007669"/>
    <property type="project" value="UniProtKB-UniRule"/>
</dbReference>
<dbReference type="InterPro" id="IPR011035">
    <property type="entry name" value="Ribosomal_bL25/Gln-tRNA_synth"/>
</dbReference>
<dbReference type="GO" id="GO:0022625">
    <property type="term" value="C:cytosolic large ribosomal subunit"/>
    <property type="evidence" value="ECO:0007669"/>
    <property type="project" value="TreeGrafter"/>
</dbReference>
<dbReference type="PANTHER" id="PTHR33284">
    <property type="entry name" value="RIBOSOMAL PROTEIN L25/GLN-TRNA SYNTHETASE, ANTI-CODON-BINDING DOMAIN-CONTAINING PROTEIN"/>
    <property type="match status" value="1"/>
</dbReference>
<dbReference type="InterPro" id="IPR001021">
    <property type="entry name" value="Ribosomal_bL25_long"/>
</dbReference>
<organism evidence="9 10">
    <name type="scientific">Candidatus Gottesmanbacteria bacterium RIFCSPHIGHO2_01_FULL_40_15</name>
    <dbReference type="NCBI Taxonomy" id="1798376"/>
    <lineage>
        <taxon>Bacteria</taxon>
        <taxon>Candidatus Gottesmaniibacteriota</taxon>
    </lineage>
</organism>
<keyword evidence="3 5" id="KW-0689">Ribosomal protein</keyword>
<dbReference type="Pfam" id="PF14693">
    <property type="entry name" value="Ribosomal_TL5_C"/>
    <property type="match status" value="1"/>
</dbReference>
<dbReference type="HAMAP" id="MF_01334">
    <property type="entry name" value="Ribosomal_bL25_CTC"/>
    <property type="match status" value="1"/>
</dbReference>
<dbReference type="CDD" id="cd00495">
    <property type="entry name" value="Ribosomal_L25_TL5_CTC"/>
    <property type="match status" value="1"/>
</dbReference>
<dbReference type="InterPro" id="IPR020057">
    <property type="entry name" value="Ribosomal_bL25_b-dom"/>
</dbReference>
<keyword evidence="2 5" id="KW-0694">RNA-binding</keyword>
<dbReference type="InterPro" id="IPR020056">
    <property type="entry name" value="Rbsml_bL25/Gln-tRNA_synth_N"/>
</dbReference>
<feature type="compositionally biased region" description="Polar residues" evidence="6">
    <location>
        <begin position="223"/>
        <end position="234"/>
    </location>
</feature>
<dbReference type="Proteomes" id="UP000177354">
    <property type="component" value="Unassembled WGS sequence"/>
</dbReference>
<comment type="function">
    <text evidence="5">This is one of the proteins that binds to the 5S RNA in the ribosome where it forms part of the central protuberance.</text>
</comment>
<feature type="region of interest" description="Disordered" evidence="6">
    <location>
        <begin position="195"/>
        <end position="234"/>
    </location>
</feature>
<accession>A0A1F5Z3T8</accession>
<proteinExistence type="inferred from homology"/>
<dbReference type="EMBL" id="MFJF01000012">
    <property type="protein sequence ID" value="OGG06984.1"/>
    <property type="molecule type" value="Genomic_DNA"/>
</dbReference>
<dbReference type="GO" id="GO:0008097">
    <property type="term" value="F:5S rRNA binding"/>
    <property type="evidence" value="ECO:0007669"/>
    <property type="project" value="InterPro"/>
</dbReference>
<evidence type="ECO:0000256" key="5">
    <source>
        <dbReference type="HAMAP-Rule" id="MF_01334"/>
    </source>
</evidence>
<reference evidence="9 10" key="1">
    <citation type="journal article" date="2016" name="Nat. Commun.">
        <title>Thousands of microbial genomes shed light on interconnected biogeochemical processes in an aquifer system.</title>
        <authorList>
            <person name="Anantharaman K."/>
            <person name="Brown C.T."/>
            <person name="Hug L.A."/>
            <person name="Sharon I."/>
            <person name="Castelle C.J."/>
            <person name="Probst A.J."/>
            <person name="Thomas B.C."/>
            <person name="Singh A."/>
            <person name="Wilkins M.J."/>
            <person name="Karaoz U."/>
            <person name="Brodie E.L."/>
            <person name="Williams K.H."/>
            <person name="Hubbard S.S."/>
            <person name="Banfield J.F."/>
        </authorList>
    </citation>
    <scope>NUCLEOTIDE SEQUENCE [LARGE SCALE GENOMIC DNA]</scope>
</reference>
<evidence type="ECO:0000256" key="3">
    <source>
        <dbReference type="ARBA" id="ARBA00022980"/>
    </source>
</evidence>
<dbReference type="Gene3D" id="2.40.240.10">
    <property type="entry name" value="Ribosomal Protein L25, Chain P"/>
    <property type="match status" value="1"/>
</dbReference>
<comment type="caution">
    <text evidence="9">The sequence shown here is derived from an EMBL/GenBank/DDBJ whole genome shotgun (WGS) entry which is preliminary data.</text>
</comment>